<dbReference type="PANTHER" id="PTHR43157:SF31">
    <property type="entry name" value="PHOSPHATIDYLINOSITOL-GLYCAN BIOSYNTHESIS CLASS F PROTEIN"/>
    <property type="match status" value="1"/>
</dbReference>
<dbReference type="PANTHER" id="PTHR43157">
    <property type="entry name" value="PHOSPHATIDYLINOSITOL-GLYCAN BIOSYNTHESIS CLASS F PROTEIN-RELATED"/>
    <property type="match status" value="1"/>
</dbReference>
<evidence type="ECO:0000256" key="1">
    <source>
        <dbReference type="ARBA" id="ARBA00023002"/>
    </source>
</evidence>
<dbReference type="GO" id="GO:0016491">
    <property type="term" value="F:oxidoreductase activity"/>
    <property type="evidence" value="ECO:0007669"/>
    <property type="project" value="UniProtKB-KW"/>
</dbReference>
<dbReference type="InterPro" id="IPR036291">
    <property type="entry name" value="NAD(P)-bd_dom_sf"/>
</dbReference>
<protein>
    <submittedName>
        <fullName evidence="2">Retinol dehydrogenase 13</fullName>
    </submittedName>
</protein>
<dbReference type="Pfam" id="PF00106">
    <property type="entry name" value="adh_short"/>
    <property type="match status" value="1"/>
</dbReference>
<dbReference type="InterPro" id="IPR002347">
    <property type="entry name" value="SDR_fam"/>
</dbReference>
<accession>A0A075FJJ4</accession>
<evidence type="ECO:0000313" key="2">
    <source>
        <dbReference type="EMBL" id="AIE91413.1"/>
    </source>
</evidence>
<sequence length="282" mass="31618">MSSKNVIITGITSGIGTEIALGLAKKEYKINLVARTEESGNKIKDLIDKKTGNNDVHVYKCDLSLQTEIHEFVNNFKKQNNGLDILINNAAIIPNTKTITKEGNEMQFAVNYIAPYLLSRLLLDLLKNNSPSRIVNTSSTAHTQGNLNVNDFQKLNEKYNMRGWGRYLDTKLQLTIDTVELSKEIEGTGVTCNAIHPGFVNTNLGRQFTPKFMRPLNKLLGIFILPPKGGADPIIKAACSEEYENISGKYFHRFKQKEASKKVFDKNVSSKLMEYTQSITKI</sequence>
<dbReference type="Gene3D" id="3.40.50.720">
    <property type="entry name" value="NAD(P)-binding Rossmann-like Domain"/>
    <property type="match status" value="1"/>
</dbReference>
<reference evidence="2" key="1">
    <citation type="journal article" date="2014" name="Genome Biol. Evol.">
        <title>Pangenome evidence for extensive interdomain horizontal transfer affecting lineage core and shell genes in uncultured planktonic thaumarchaeota and euryarchaeota.</title>
        <authorList>
            <person name="Deschamps P."/>
            <person name="Zivanovic Y."/>
            <person name="Moreira D."/>
            <person name="Rodriguez-Valera F."/>
            <person name="Lopez-Garcia P."/>
        </authorList>
    </citation>
    <scope>NUCLEOTIDE SEQUENCE</scope>
</reference>
<dbReference type="AlphaFoldDB" id="A0A075FJJ4"/>
<organism evidence="2">
    <name type="scientific">uncultured marine thaumarchaeote AD1000_11_E10</name>
    <dbReference type="NCBI Taxonomy" id="1455890"/>
    <lineage>
        <taxon>Archaea</taxon>
        <taxon>Nitrososphaerota</taxon>
        <taxon>environmental samples</taxon>
    </lineage>
</organism>
<dbReference type="PRINTS" id="PR00081">
    <property type="entry name" value="GDHRDH"/>
</dbReference>
<dbReference type="SUPFAM" id="SSF51735">
    <property type="entry name" value="NAD(P)-binding Rossmann-fold domains"/>
    <property type="match status" value="1"/>
</dbReference>
<dbReference type="EMBL" id="KF900338">
    <property type="protein sequence ID" value="AIE91413.1"/>
    <property type="molecule type" value="Genomic_DNA"/>
</dbReference>
<keyword evidence="1" id="KW-0560">Oxidoreductase</keyword>
<proteinExistence type="predicted"/>
<name>A0A075FJJ4_9ARCH</name>